<dbReference type="RefSeq" id="WP_107970175.1">
    <property type="nucleotide sequence ID" value="NZ_NWBU01000018.1"/>
</dbReference>
<evidence type="ECO:0000256" key="3">
    <source>
        <dbReference type="ARBA" id="ARBA00022475"/>
    </source>
</evidence>
<comment type="caution">
    <text evidence="9">The sequence shown here is derived from an EMBL/GenBank/DDBJ whole genome shotgun (WGS) entry which is preliminary data.</text>
</comment>
<feature type="transmembrane region" description="Helical" evidence="8">
    <location>
        <begin position="374"/>
        <end position="395"/>
    </location>
</feature>
<dbReference type="SUPFAM" id="SSF82693">
    <property type="entry name" value="Multidrug efflux transporter AcrB pore domain, PN1, PN2, PC1 and PC2 subdomains"/>
    <property type="match status" value="4"/>
</dbReference>
<feature type="transmembrane region" description="Helical" evidence="8">
    <location>
        <begin position="998"/>
        <end position="1024"/>
    </location>
</feature>
<dbReference type="AlphaFoldDB" id="A0A2T5FTP1"/>
<feature type="transmembrane region" description="Helical" evidence="8">
    <location>
        <begin position="920"/>
        <end position="945"/>
    </location>
</feature>
<comment type="subcellular location">
    <subcellularLocation>
        <location evidence="1">Cell inner membrane</location>
        <topology evidence="1">Multi-pass membrane protein</topology>
    </subcellularLocation>
</comment>
<feature type="transmembrane region" description="Helical" evidence="8">
    <location>
        <begin position="894"/>
        <end position="914"/>
    </location>
</feature>
<keyword evidence="5 8" id="KW-0812">Transmembrane</keyword>
<accession>A0A2T5FTP1</accession>
<reference evidence="9 10" key="1">
    <citation type="submission" date="2017-09" db="EMBL/GenBank/DDBJ databases">
        <title>Sphingomonas panjinensis sp.nov., isolated from oil-contaminated soil.</title>
        <authorList>
            <person name="Wang L."/>
            <person name="Chen L."/>
        </authorList>
    </citation>
    <scope>NUCLEOTIDE SEQUENCE [LARGE SCALE GENOMIC DNA]</scope>
    <source>
        <strain evidence="9 10">FW-11</strain>
    </source>
</reference>
<dbReference type="FunFam" id="3.30.70.1430:FF:000001">
    <property type="entry name" value="Efflux pump membrane transporter"/>
    <property type="match status" value="1"/>
</dbReference>
<name>A0A2T5FTP1_9SPHN</name>
<feature type="transmembrane region" description="Helical" evidence="8">
    <location>
        <begin position="477"/>
        <end position="500"/>
    </location>
</feature>
<dbReference type="PRINTS" id="PR00702">
    <property type="entry name" value="ACRIFLAVINRP"/>
</dbReference>
<feature type="transmembrane region" description="Helical" evidence="8">
    <location>
        <begin position="445"/>
        <end position="471"/>
    </location>
</feature>
<dbReference type="OrthoDB" id="9807350at2"/>
<keyword evidence="7 8" id="KW-0472">Membrane</keyword>
<dbReference type="Gene3D" id="3.30.70.1430">
    <property type="entry name" value="Multidrug efflux transporter AcrB pore domain"/>
    <property type="match status" value="2"/>
</dbReference>
<feature type="transmembrane region" description="Helical" evidence="8">
    <location>
        <begin position="539"/>
        <end position="558"/>
    </location>
</feature>
<evidence type="ECO:0000313" key="9">
    <source>
        <dbReference type="EMBL" id="PTQ07434.1"/>
    </source>
</evidence>
<feature type="transmembrane region" description="Helical" evidence="8">
    <location>
        <begin position="26"/>
        <end position="47"/>
    </location>
</feature>
<feature type="transmembrane region" description="Helical" evidence="8">
    <location>
        <begin position="870"/>
        <end position="887"/>
    </location>
</feature>
<dbReference type="GO" id="GO:0042910">
    <property type="term" value="F:xenobiotic transmembrane transporter activity"/>
    <property type="evidence" value="ECO:0007669"/>
    <property type="project" value="TreeGrafter"/>
</dbReference>
<dbReference type="Pfam" id="PF00873">
    <property type="entry name" value="ACR_tran"/>
    <property type="match status" value="1"/>
</dbReference>
<feature type="transmembrane region" description="Helical" evidence="8">
    <location>
        <begin position="401"/>
        <end position="424"/>
    </location>
</feature>
<keyword evidence="4" id="KW-0997">Cell inner membrane</keyword>
<dbReference type="EMBL" id="NWBU01000018">
    <property type="protein sequence ID" value="PTQ07434.1"/>
    <property type="molecule type" value="Genomic_DNA"/>
</dbReference>
<sequence length="1048" mass="111456">MNQHSSVAAEAAVKGGLSPWFIRRPVATVLLTIAAVLLGIFAFPNLAVAPLPEADFPTIQVSASLPGASPETMASSVATPLEVAFTGIPGITEMTSTSALGQTSITIQFTLSRDIDAAAQEVQAAINSVAGRLPSDLPNLPTWRKVNPTDSPVLVLSATSDAMPLTELSDLVDTRLARAISQIDGVAQVNIAGQQKPSIRVRAQPDRLAAYGLSMADIRQAVQRASVNQAKGAVFGRNAVSTFEANDQLFTPDAYQDVVVAWRGGAPVRVRDVAEVSIGAENSYVGAFPNGKPGLGIIILRQPGANIVRIADAIQAALSRLTASLPASVEVSVLNDRTRTIRSSLHEVELTLVITLLLVVLVMGLFLRQVSATLIVAAVLGVSVVATFAAMYLLGFSLNNLTLVALVIAIGFVVDDAIVVVENIHRHLEMGKKPVQAAIEGAREIGFTVVSITFSLIAAFIPLLFMGGIIGRLFREFSMTVTLSLLISVVAALTLAPTLCARYMKAPGHRADDGKPGLADRLIDGYGAALRWTLARQKLMLLGFLATIAAAVASYVMIPKGFFPLQDTAFVVGQTLAAEDISYEEMRAKHEAIAAIIAKDPAVQQFNQAIGTTGGSQSLANGRVWIVLKDRGDRDVSSEGLIARLRPQLAKIPGITVSLRSAQDINIGTGGGAGQYSYVVKSADTDEMALWADRMTRRMTSSPLFRDVRNDVQLGARMQAITIDRIAAARYGLSVDMIDQALYDSFGQRQISEYQTQANQYRVVLEVDPRHYARVGSLDTMFLRSPTGGMVPLSAVARIEPQRAGPLSIARHGLSPAANISFNLPAGVALGDAMAEIERIRQEIGVPASVTGAAQGSAQAFQASLATQPLLILAALIAVYIILGVLYESFSTPLTILSTLPSAGLGAVLMLWLYGLDFSIMALIGVVLLIGIVKKNGILMVDFALDAQRNRGLSAEEAIYEAAVTRFRPIMMTTIAALLAAIPLMLAFGTGAELRQPLGVAVVGGLLISQVLTLFSTPVVYLALDRLFRRRTPRREPRLKRVMEGAGA</sequence>
<keyword evidence="3" id="KW-1003">Cell membrane</keyword>
<feature type="transmembrane region" description="Helical" evidence="8">
    <location>
        <begin position="350"/>
        <end position="367"/>
    </location>
</feature>
<dbReference type="PANTHER" id="PTHR32063">
    <property type="match status" value="1"/>
</dbReference>
<dbReference type="InterPro" id="IPR027463">
    <property type="entry name" value="AcrB_DN_DC_subdom"/>
</dbReference>
<protein>
    <submittedName>
        <fullName evidence="9">Acriflavine resistance protein B</fullName>
    </submittedName>
</protein>
<dbReference type="Gene3D" id="3.30.70.1320">
    <property type="entry name" value="Multidrug efflux transporter AcrB pore domain like"/>
    <property type="match status" value="1"/>
</dbReference>
<evidence type="ECO:0000256" key="4">
    <source>
        <dbReference type="ARBA" id="ARBA00022519"/>
    </source>
</evidence>
<gene>
    <name evidence="9" type="ORF">CLG96_18005</name>
</gene>
<organism evidence="9 10">
    <name type="scientific">Sphingomonas oleivorans</name>
    <dbReference type="NCBI Taxonomy" id="1735121"/>
    <lineage>
        <taxon>Bacteria</taxon>
        <taxon>Pseudomonadati</taxon>
        <taxon>Pseudomonadota</taxon>
        <taxon>Alphaproteobacteria</taxon>
        <taxon>Sphingomonadales</taxon>
        <taxon>Sphingomonadaceae</taxon>
        <taxon>Sphingomonas</taxon>
    </lineage>
</organism>
<evidence type="ECO:0000256" key="2">
    <source>
        <dbReference type="ARBA" id="ARBA00022448"/>
    </source>
</evidence>
<dbReference type="PANTHER" id="PTHR32063:SF30">
    <property type="entry name" value="ACRB_ACRD_ACRF FAMILY PROTEIN"/>
    <property type="match status" value="1"/>
</dbReference>
<evidence type="ECO:0000256" key="1">
    <source>
        <dbReference type="ARBA" id="ARBA00004429"/>
    </source>
</evidence>
<dbReference type="GO" id="GO:0005886">
    <property type="term" value="C:plasma membrane"/>
    <property type="evidence" value="ECO:0007669"/>
    <property type="project" value="UniProtKB-SubCell"/>
</dbReference>
<dbReference type="InterPro" id="IPR001036">
    <property type="entry name" value="Acrflvin-R"/>
</dbReference>
<keyword evidence="10" id="KW-1185">Reference proteome</keyword>
<dbReference type="Gene3D" id="3.30.2090.10">
    <property type="entry name" value="Multidrug efflux transporter AcrB TolC docking domain, DN and DC subdomains"/>
    <property type="match status" value="2"/>
</dbReference>
<feature type="transmembrane region" description="Helical" evidence="8">
    <location>
        <begin position="970"/>
        <end position="992"/>
    </location>
</feature>
<dbReference type="Gene3D" id="1.20.1640.10">
    <property type="entry name" value="Multidrug efflux transporter AcrB transmembrane domain"/>
    <property type="match status" value="2"/>
</dbReference>
<dbReference type="SUPFAM" id="SSF82714">
    <property type="entry name" value="Multidrug efflux transporter AcrB TolC docking domain, DN and DC subdomains"/>
    <property type="match status" value="2"/>
</dbReference>
<evidence type="ECO:0000256" key="8">
    <source>
        <dbReference type="SAM" id="Phobius"/>
    </source>
</evidence>
<evidence type="ECO:0000256" key="7">
    <source>
        <dbReference type="ARBA" id="ARBA00023136"/>
    </source>
</evidence>
<evidence type="ECO:0000313" key="10">
    <source>
        <dbReference type="Proteomes" id="UP000244162"/>
    </source>
</evidence>
<dbReference type="Proteomes" id="UP000244162">
    <property type="component" value="Unassembled WGS sequence"/>
</dbReference>
<dbReference type="SUPFAM" id="SSF82866">
    <property type="entry name" value="Multidrug efflux transporter AcrB transmembrane domain"/>
    <property type="match status" value="2"/>
</dbReference>
<keyword evidence="6 8" id="KW-1133">Transmembrane helix</keyword>
<dbReference type="NCBIfam" id="NF033617">
    <property type="entry name" value="RND_permease_2"/>
    <property type="match status" value="1"/>
</dbReference>
<evidence type="ECO:0000256" key="6">
    <source>
        <dbReference type="ARBA" id="ARBA00022989"/>
    </source>
</evidence>
<evidence type="ECO:0000256" key="5">
    <source>
        <dbReference type="ARBA" id="ARBA00022692"/>
    </source>
</evidence>
<dbReference type="Gene3D" id="3.30.70.1440">
    <property type="entry name" value="Multidrug efflux transporter AcrB pore domain"/>
    <property type="match status" value="1"/>
</dbReference>
<dbReference type="FunFam" id="1.20.1640.10:FF:000001">
    <property type="entry name" value="Efflux pump membrane transporter"/>
    <property type="match status" value="1"/>
</dbReference>
<keyword evidence="2" id="KW-0813">Transport</keyword>
<proteinExistence type="predicted"/>